<dbReference type="PANTHER" id="PTHR48106">
    <property type="entry name" value="QUINONE OXIDOREDUCTASE PIG3-RELATED"/>
    <property type="match status" value="1"/>
</dbReference>
<dbReference type="Gene3D" id="3.90.180.10">
    <property type="entry name" value="Medium-chain alcohol dehydrogenases, catalytic domain"/>
    <property type="match status" value="1"/>
</dbReference>
<protein>
    <submittedName>
        <fullName evidence="4">Zinc-binding dehydrogenase</fullName>
    </submittedName>
</protein>
<proteinExistence type="predicted"/>
<dbReference type="InterPro" id="IPR020843">
    <property type="entry name" value="ER"/>
</dbReference>
<dbReference type="Pfam" id="PF08240">
    <property type="entry name" value="ADH_N"/>
    <property type="match status" value="1"/>
</dbReference>
<keyword evidence="2" id="KW-0560">Oxidoreductase</keyword>
<evidence type="ECO:0000256" key="2">
    <source>
        <dbReference type="ARBA" id="ARBA00023002"/>
    </source>
</evidence>
<sequence>MRRIVIDRPGGFDVLRLLEKPVPEPAAGEVVIACRACGVNYADGIIRMGLYASARKLHGYPITPGFEVAGTIAALGDGVEGWRVGDEVIGLTLFNGYASHLCLPAEGVFPKPARLDFEQAATVPTVFLTAWWMVHRQLHPQAGETWLIHSAAGGVGSALLQLAHLADVRAVGVVGAAHKVEHARTMGAESVIDKSRGDLWEEAERLAPDGFDAVFDANGVATLKQSYEHLAPTGRLVVYGFASMLPKNGRRNWLSLALDWLRTPRFNPMDMTQSNRSVLAANLSFLQSHAPTMREGMEWLLERFADGRLEPLPVESRPLPEAAEAQRRIESGQTVGKLALIP</sequence>
<evidence type="ECO:0000259" key="3">
    <source>
        <dbReference type="SMART" id="SM00829"/>
    </source>
</evidence>
<dbReference type="Gene3D" id="3.40.50.720">
    <property type="entry name" value="NAD(P)-binding Rossmann-like Domain"/>
    <property type="match status" value="1"/>
</dbReference>
<comment type="caution">
    <text evidence="4">The sequence shown here is derived from an EMBL/GenBank/DDBJ whole genome shotgun (WGS) entry which is preliminary data.</text>
</comment>
<dbReference type="SUPFAM" id="SSF50129">
    <property type="entry name" value="GroES-like"/>
    <property type="match status" value="1"/>
</dbReference>
<dbReference type="Proteomes" id="UP000260351">
    <property type="component" value="Unassembled WGS sequence"/>
</dbReference>
<keyword evidence="5" id="KW-1185">Reference proteome</keyword>
<dbReference type="Pfam" id="PF00107">
    <property type="entry name" value="ADH_zinc_N"/>
    <property type="match status" value="1"/>
</dbReference>
<dbReference type="InterPro" id="IPR036291">
    <property type="entry name" value="NAD(P)-bd_dom_sf"/>
</dbReference>
<feature type="domain" description="Enoyl reductase (ER)" evidence="3">
    <location>
        <begin position="10"/>
        <end position="340"/>
    </location>
</feature>
<dbReference type="EMBL" id="QUZK01000052">
    <property type="protein sequence ID" value="RFF29168.1"/>
    <property type="molecule type" value="Genomic_DNA"/>
</dbReference>
<evidence type="ECO:0000313" key="5">
    <source>
        <dbReference type="Proteomes" id="UP000260351"/>
    </source>
</evidence>
<dbReference type="GO" id="GO:0035925">
    <property type="term" value="F:mRNA 3'-UTR AU-rich region binding"/>
    <property type="evidence" value="ECO:0007669"/>
    <property type="project" value="TreeGrafter"/>
</dbReference>
<dbReference type="OrthoDB" id="9785812at2"/>
<dbReference type="InterPro" id="IPR011032">
    <property type="entry name" value="GroES-like_sf"/>
</dbReference>
<evidence type="ECO:0000256" key="1">
    <source>
        <dbReference type="ARBA" id="ARBA00022857"/>
    </source>
</evidence>
<organism evidence="4 5">
    <name type="scientific">Wenzhouxiangella sediminis</name>
    <dbReference type="NCBI Taxonomy" id="1792836"/>
    <lineage>
        <taxon>Bacteria</taxon>
        <taxon>Pseudomonadati</taxon>
        <taxon>Pseudomonadota</taxon>
        <taxon>Gammaproteobacteria</taxon>
        <taxon>Chromatiales</taxon>
        <taxon>Wenzhouxiangellaceae</taxon>
        <taxon>Wenzhouxiangella</taxon>
    </lineage>
</organism>
<dbReference type="InterPro" id="IPR013154">
    <property type="entry name" value="ADH-like_N"/>
</dbReference>
<dbReference type="PANTHER" id="PTHR48106:SF13">
    <property type="entry name" value="QUINONE OXIDOREDUCTASE-RELATED"/>
    <property type="match status" value="1"/>
</dbReference>
<keyword evidence="1" id="KW-0521">NADP</keyword>
<name>A0A3E1K5D7_9GAMM</name>
<evidence type="ECO:0000313" key="4">
    <source>
        <dbReference type="EMBL" id="RFF29168.1"/>
    </source>
</evidence>
<dbReference type="GO" id="GO:0005829">
    <property type="term" value="C:cytosol"/>
    <property type="evidence" value="ECO:0007669"/>
    <property type="project" value="TreeGrafter"/>
</dbReference>
<dbReference type="GO" id="GO:0003960">
    <property type="term" value="F:quinone reductase (NADPH) activity"/>
    <property type="evidence" value="ECO:0007669"/>
    <property type="project" value="TreeGrafter"/>
</dbReference>
<dbReference type="SUPFAM" id="SSF51735">
    <property type="entry name" value="NAD(P)-binding Rossmann-fold domains"/>
    <property type="match status" value="1"/>
</dbReference>
<dbReference type="AlphaFoldDB" id="A0A3E1K5D7"/>
<dbReference type="GO" id="GO:0070402">
    <property type="term" value="F:NADPH binding"/>
    <property type="evidence" value="ECO:0007669"/>
    <property type="project" value="TreeGrafter"/>
</dbReference>
<dbReference type="CDD" id="cd08275">
    <property type="entry name" value="MDR3"/>
    <property type="match status" value="1"/>
</dbReference>
<dbReference type="InterPro" id="IPR013149">
    <property type="entry name" value="ADH-like_C"/>
</dbReference>
<reference evidence="4 5" key="1">
    <citation type="submission" date="2018-08" db="EMBL/GenBank/DDBJ databases">
        <title>Wenzhouxiangella salilacus sp. nov., a novel bacterium isolated from a saline lake in Xinjiang Province, China.</title>
        <authorList>
            <person name="Han S."/>
        </authorList>
    </citation>
    <scope>NUCLEOTIDE SEQUENCE [LARGE SCALE GENOMIC DNA]</scope>
    <source>
        <strain evidence="4 5">XDB06</strain>
    </source>
</reference>
<accession>A0A3E1K5D7</accession>
<dbReference type="SMART" id="SM00829">
    <property type="entry name" value="PKS_ER"/>
    <property type="match status" value="1"/>
</dbReference>
<gene>
    <name evidence="4" type="ORF">DZC52_14575</name>
</gene>